<gene>
    <name evidence="1" type="ORF">VNO77_22029</name>
</gene>
<evidence type="ECO:0000313" key="1">
    <source>
        <dbReference type="EMBL" id="KAK7327936.1"/>
    </source>
</evidence>
<protein>
    <submittedName>
        <fullName evidence="1">Uncharacterized protein</fullName>
    </submittedName>
</protein>
<proteinExistence type="predicted"/>
<comment type="caution">
    <text evidence="1">The sequence shown here is derived from an EMBL/GenBank/DDBJ whole genome shotgun (WGS) entry which is preliminary data.</text>
</comment>
<reference evidence="1 2" key="1">
    <citation type="submission" date="2024-01" db="EMBL/GenBank/DDBJ databases">
        <title>The genomes of 5 underutilized Papilionoideae crops provide insights into root nodulation and disease resistanc.</title>
        <authorList>
            <person name="Jiang F."/>
        </authorList>
    </citation>
    <scope>NUCLEOTIDE SEQUENCE [LARGE SCALE GENOMIC DNA]</scope>
    <source>
        <strain evidence="1">LVBAO_FW01</strain>
        <tissue evidence="1">Leaves</tissue>
    </source>
</reference>
<dbReference type="AlphaFoldDB" id="A0AAN9QA50"/>
<organism evidence="1 2">
    <name type="scientific">Canavalia gladiata</name>
    <name type="common">Sword bean</name>
    <name type="synonym">Dolichos gladiatus</name>
    <dbReference type="NCBI Taxonomy" id="3824"/>
    <lineage>
        <taxon>Eukaryota</taxon>
        <taxon>Viridiplantae</taxon>
        <taxon>Streptophyta</taxon>
        <taxon>Embryophyta</taxon>
        <taxon>Tracheophyta</taxon>
        <taxon>Spermatophyta</taxon>
        <taxon>Magnoliopsida</taxon>
        <taxon>eudicotyledons</taxon>
        <taxon>Gunneridae</taxon>
        <taxon>Pentapetalae</taxon>
        <taxon>rosids</taxon>
        <taxon>fabids</taxon>
        <taxon>Fabales</taxon>
        <taxon>Fabaceae</taxon>
        <taxon>Papilionoideae</taxon>
        <taxon>50 kb inversion clade</taxon>
        <taxon>NPAAA clade</taxon>
        <taxon>indigoferoid/millettioid clade</taxon>
        <taxon>Phaseoleae</taxon>
        <taxon>Canavalia</taxon>
    </lineage>
</organism>
<evidence type="ECO:0000313" key="2">
    <source>
        <dbReference type="Proteomes" id="UP001367508"/>
    </source>
</evidence>
<accession>A0AAN9QA50</accession>
<keyword evidence="2" id="KW-1185">Reference proteome</keyword>
<name>A0AAN9QA50_CANGL</name>
<dbReference type="Proteomes" id="UP001367508">
    <property type="component" value="Unassembled WGS sequence"/>
</dbReference>
<sequence length="108" mass="12768">MGGGVGVEMLEKVEAFGAEVREEERLKWKADDRRNRNRNRKSPWDAKIPSSIEYRLHYSGRVSLGREPQMNSLTLRITFSSFPCYCKRQQMQKEKDIYAFLKRTPIRL</sequence>
<dbReference type="EMBL" id="JAYMYQ010000005">
    <property type="protein sequence ID" value="KAK7327936.1"/>
    <property type="molecule type" value="Genomic_DNA"/>
</dbReference>